<reference evidence="2 3" key="1">
    <citation type="submission" date="2020-01" db="EMBL/GenBank/DDBJ databases">
        <title>Anaeroalcalibacter tamaniensis gen. nov., sp. nov., moderately halophilic strictly anaerobic fermenter bacterium from mud volcano of Taman peninsula.</title>
        <authorList>
            <person name="Frolova A."/>
            <person name="Merkel A.Y."/>
            <person name="Slobodkin A.I."/>
        </authorList>
    </citation>
    <scope>NUCLEOTIDE SEQUENCE [LARGE SCALE GENOMIC DNA]</scope>
    <source>
        <strain evidence="2 3">F-3ap</strain>
    </source>
</reference>
<feature type="transmembrane region" description="Helical" evidence="1">
    <location>
        <begin position="56"/>
        <end position="76"/>
    </location>
</feature>
<protein>
    <submittedName>
        <fullName evidence="2">Uncharacterized protein</fullName>
    </submittedName>
</protein>
<dbReference type="EMBL" id="JAAEEH010000034">
    <property type="protein sequence ID" value="NDL68313.1"/>
    <property type="molecule type" value="Genomic_DNA"/>
</dbReference>
<keyword evidence="1" id="KW-1133">Transmembrane helix</keyword>
<evidence type="ECO:0000256" key="1">
    <source>
        <dbReference type="SAM" id="Phobius"/>
    </source>
</evidence>
<gene>
    <name evidence="2" type="ORF">GXN74_11230</name>
</gene>
<keyword evidence="1" id="KW-0812">Transmembrane</keyword>
<evidence type="ECO:0000313" key="3">
    <source>
        <dbReference type="Proteomes" id="UP000461585"/>
    </source>
</evidence>
<keyword evidence="1" id="KW-0472">Membrane</keyword>
<dbReference type="RefSeq" id="WP_162371036.1">
    <property type="nucleotide sequence ID" value="NZ_JAAEEH010000034.1"/>
</dbReference>
<proteinExistence type="predicted"/>
<sequence>MDMQMEQAMEQLQECTALVMDAAKKFSVTDYAVFKSLLFSAGLLTGIRYARSLRKYTFLIGTVFVFCYAWIIYRLLFVHLERPES</sequence>
<accession>A0A7X5KNY7</accession>
<comment type="caution">
    <text evidence="2">The sequence shown here is derived from an EMBL/GenBank/DDBJ whole genome shotgun (WGS) entry which is preliminary data.</text>
</comment>
<keyword evidence="3" id="KW-1185">Reference proteome</keyword>
<name>A0A7X5KNY7_9FIRM</name>
<evidence type="ECO:0000313" key="2">
    <source>
        <dbReference type="EMBL" id="NDL68313.1"/>
    </source>
</evidence>
<organism evidence="2 3">
    <name type="scientific">Anaerotalea alkaliphila</name>
    <dbReference type="NCBI Taxonomy" id="2662126"/>
    <lineage>
        <taxon>Bacteria</taxon>
        <taxon>Bacillati</taxon>
        <taxon>Bacillota</taxon>
        <taxon>Clostridia</taxon>
        <taxon>Eubacteriales</taxon>
        <taxon>Anaerotalea</taxon>
    </lineage>
</organism>
<dbReference type="AlphaFoldDB" id="A0A7X5KNY7"/>
<dbReference type="Proteomes" id="UP000461585">
    <property type="component" value="Unassembled WGS sequence"/>
</dbReference>